<protein>
    <recommendedName>
        <fullName evidence="8">Ethylmalonyl-CoA decarboxylase</fullName>
        <ecNumber evidence="7">4.1.1.94</ecNumber>
    </recommendedName>
    <alternativeName>
        <fullName evidence="10">Enoyl-CoA hydratase domain-containing protein 1</fullName>
    </alternativeName>
    <alternativeName>
        <fullName evidence="9">Methylmalonyl-CoA decarboxylase</fullName>
    </alternativeName>
</protein>
<dbReference type="GO" id="GO:0006635">
    <property type="term" value="P:fatty acid beta-oxidation"/>
    <property type="evidence" value="ECO:0007669"/>
    <property type="project" value="TreeGrafter"/>
</dbReference>
<evidence type="ECO:0000256" key="10">
    <source>
        <dbReference type="ARBA" id="ARBA00042182"/>
    </source>
</evidence>
<evidence type="ECO:0000313" key="14">
    <source>
        <dbReference type="Proteomes" id="UP000025227"/>
    </source>
</evidence>
<organism evidence="14 15">
    <name type="scientific">Haemonchus contortus</name>
    <name type="common">Barber pole worm</name>
    <dbReference type="NCBI Taxonomy" id="6289"/>
    <lineage>
        <taxon>Eukaryota</taxon>
        <taxon>Metazoa</taxon>
        <taxon>Ecdysozoa</taxon>
        <taxon>Nematoda</taxon>
        <taxon>Chromadorea</taxon>
        <taxon>Rhabditida</taxon>
        <taxon>Rhabditina</taxon>
        <taxon>Rhabditomorpha</taxon>
        <taxon>Strongyloidea</taxon>
        <taxon>Trichostrongylidae</taxon>
        <taxon>Haemonchus</taxon>
    </lineage>
</organism>
<dbReference type="InterPro" id="IPR018376">
    <property type="entry name" value="Enoyl-CoA_hyd/isom_CS"/>
</dbReference>
<dbReference type="InterPro" id="IPR001753">
    <property type="entry name" value="Enoyl-CoA_hydra/iso"/>
</dbReference>
<proteinExistence type="inferred from homology"/>
<comment type="catalytic activity">
    <reaction evidence="11">
        <text>(S)-methylmalonyl-CoA + H(+) = propanoyl-CoA + CO2</text>
        <dbReference type="Rhea" id="RHEA:61340"/>
        <dbReference type="ChEBI" id="CHEBI:15378"/>
        <dbReference type="ChEBI" id="CHEBI:16526"/>
        <dbReference type="ChEBI" id="CHEBI:57327"/>
        <dbReference type="ChEBI" id="CHEBI:57392"/>
        <dbReference type="EC" id="4.1.1.94"/>
    </reaction>
    <physiologicalReaction direction="left-to-right" evidence="11">
        <dbReference type="Rhea" id="RHEA:61341"/>
    </physiologicalReaction>
</comment>
<evidence type="ECO:0000256" key="4">
    <source>
        <dbReference type="ARBA" id="ARBA00023239"/>
    </source>
</evidence>
<name>A0A7I4XY11_HAECO</name>
<dbReference type="EC" id="4.1.1.94" evidence="7"/>
<dbReference type="InterPro" id="IPR029045">
    <property type="entry name" value="ClpP/crotonase-like_dom_sf"/>
</dbReference>
<evidence type="ECO:0000256" key="11">
    <source>
        <dbReference type="ARBA" id="ARBA00047446"/>
    </source>
</evidence>
<evidence type="ECO:0000256" key="13">
    <source>
        <dbReference type="RuleBase" id="RU003707"/>
    </source>
</evidence>
<dbReference type="SUPFAM" id="SSF52096">
    <property type="entry name" value="ClpP/crotonase"/>
    <property type="match status" value="1"/>
</dbReference>
<dbReference type="PROSITE" id="PS00166">
    <property type="entry name" value="ENOYL_COA_HYDRATASE"/>
    <property type="match status" value="1"/>
</dbReference>
<evidence type="ECO:0000256" key="5">
    <source>
        <dbReference type="ARBA" id="ARBA00036343"/>
    </source>
</evidence>
<dbReference type="AlphaFoldDB" id="A0A7I4XY11"/>
<evidence type="ECO:0000256" key="7">
    <source>
        <dbReference type="ARBA" id="ARBA00038883"/>
    </source>
</evidence>
<dbReference type="PANTHER" id="PTHR11941:SF27">
    <property type="entry name" value="ETHYLMALONYL-COA DECARBOXYLASE"/>
    <property type="match status" value="1"/>
</dbReference>
<comment type="catalytic activity">
    <reaction evidence="5">
        <text>(2S)-ethylmalonyl-CoA + H(+) = butanoyl-CoA + CO2</text>
        <dbReference type="Rhea" id="RHEA:32131"/>
        <dbReference type="ChEBI" id="CHEBI:15378"/>
        <dbReference type="ChEBI" id="CHEBI:16526"/>
        <dbReference type="ChEBI" id="CHEBI:57371"/>
        <dbReference type="ChEBI" id="CHEBI:60909"/>
        <dbReference type="EC" id="4.1.1.94"/>
    </reaction>
    <physiologicalReaction direction="left-to-right" evidence="5">
        <dbReference type="Rhea" id="RHEA:32132"/>
    </physiologicalReaction>
</comment>
<evidence type="ECO:0000256" key="3">
    <source>
        <dbReference type="ARBA" id="ARBA00022490"/>
    </source>
</evidence>
<sequence length="313" mass="34261">MFSSVLSIWLVNSERRKGPRVENMNKKSFCLMPSCRRLLRLQRISSRLFSSHITPNLAEILHKWPRGQIDLISKGGVARLQLNRPEKSNCLSGEMMFQLGEKLQTLDDFSSCGVLVVEGAGNSFCSGADLGLIDQLCNPSLGEAMFRFMSSSLGMIRSSPLVSVARIHGHCLGGGTEIASMCDLRLAHKDSKFGFMQSKLGIVPSWGGANYLASIVGRSTALRLMTTAPMLNASQAKDIGFVDVVYDCEDDFEEFISSMLKSGANVCRAQKAMLNAVENGKEDDKLGVIRSVWGGTAQRNALTRQLEAVKSKK</sequence>
<evidence type="ECO:0000256" key="1">
    <source>
        <dbReference type="ARBA" id="ARBA00004514"/>
    </source>
</evidence>
<reference evidence="15" key="1">
    <citation type="submission" date="2020-12" db="UniProtKB">
        <authorList>
            <consortium name="WormBaseParasite"/>
        </authorList>
    </citation>
    <scope>IDENTIFICATION</scope>
    <source>
        <strain evidence="15">MHco3</strain>
    </source>
</reference>
<dbReference type="Gene3D" id="3.90.226.10">
    <property type="entry name" value="2-enoyl-CoA Hydratase, Chain A, domain 1"/>
    <property type="match status" value="1"/>
</dbReference>
<comment type="similarity">
    <text evidence="2 13">Belongs to the enoyl-CoA hydratase/isomerase family.</text>
</comment>
<dbReference type="WBParaSite" id="HCON_00019400-00001">
    <property type="protein sequence ID" value="HCON_00019400-00001"/>
    <property type="gene ID" value="HCON_00019400"/>
</dbReference>
<dbReference type="PANTHER" id="PTHR11941">
    <property type="entry name" value="ENOYL-COA HYDRATASE-RELATED"/>
    <property type="match status" value="1"/>
</dbReference>
<keyword evidence="4" id="KW-0456">Lyase</keyword>
<dbReference type="GO" id="GO:0005829">
    <property type="term" value="C:cytosol"/>
    <property type="evidence" value="ECO:0007669"/>
    <property type="project" value="UniProtKB-SubCell"/>
</dbReference>
<evidence type="ECO:0000256" key="12">
    <source>
        <dbReference type="ARBA" id="ARBA00056546"/>
    </source>
</evidence>
<evidence type="ECO:0000256" key="6">
    <source>
        <dbReference type="ARBA" id="ARBA00036541"/>
    </source>
</evidence>
<comment type="function">
    <text evidence="12">Decarboxylates ethylmalonyl-CoA, a potentially toxic metabolite, to form butyryl-CoA, suggesting it might be involved in metabolite proofreading. Acts preferentially on (S)-ethylmalonyl-CoA but also has some activity on the (R)-isomer. Also has methylmalonyl-CoA decarboxylase activity at lower level.</text>
</comment>
<evidence type="ECO:0000256" key="8">
    <source>
        <dbReference type="ARBA" id="ARBA00039903"/>
    </source>
</evidence>
<evidence type="ECO:0000256" key="2">
    <source>
        <dbReference type="ARBA" id="ARBA00005254"/>
    </source>
</evidence>
<dbReference type="Pfam" id="PF00378">
    <property type="entry name" value="ECH_1"/>
    <property type="match status" value="1"/>
</dbReference>
<dbReference type="OMA" id="CLSGEMM"/>
<dbReference type="Proteomes" id="UP000025227">
    <property type="component" value="Unplaced"/>
</dbReference>
<dbReference type="GO" id="GO:0004492">
    <property type="term" value="F:methyl/ethyl malonyl-CoA decarboxylase activity"/>
    <property type="evidence" value="ECO:0007669"/>
    <property type="project" value="UniProtKB-EC"/>
</dbReference>
<dbReference type="OrthoDB" id="448450at2759"/>
<keyword evidence="14" id="KW-1185">Reference proteome</keyword>
<evidence type="ECO:0000256" key="9">
    <source>
        <dbReference type="ARBA" id="ARBA00042052"/>
    </source>
</evidence>
<comment type="subcellular location">
    <subcellularLocation>
        <location evidence="1">Cytoplasm</location>
        <location evidence="1">Cytosol</location>
    </subcellularLocation>
</comment>
<evidence type="ECO:0000313" key="15">
    <source>
        <dbReference type="WBParaSite" id="HCON_00019400-00001"/>
    </source>
</evidence>
<accession>A0A7I4XY11</accession>
<dbReference type="CDD" id="cd06558">
    <property type="entry name" value="crotonase-like"/>
    <property type="match status" value="1"/>
</dbReference>
<comment type="catalytic activity">
    <reaction evidence="6">
        <text>(2R)-ethylmalonyl-CoA + H(+) = butanoyl-CoA + CO2</text>
        <dbReference type="Rhea" id="RHEA:59540"/>
        <dbReference type="ChEBI" id="CHEBI:15378"/>
        <dbReference type="ChEBI" id="CHEBI:16526"/>
        <dbReference type="ChEBI" id="CHEBI:57371"/>
        <dbReference type="ChEBI" id="CHEBI:85316"/>
        <dbReference type="EC" id="4.1.1.94"/>
    </reaction>
    <physiologicalReaction direction="left-to-right" evidence="6">
        <dbReference type="Rhea" id="RHEA:59541"/>
    </physiologicalReaction>
</comment>
<keyword evidence="3" id="KW-0963">Cytoplasm</keyword>